<comment type="caution">
    <text evidence="2">The sequence shown here is derived from an EMBL/GenBank/DDBJ whole genome shotgun (WGS) entry which is preliminary data.</text>
</comment>
<accession>I8UBN7</accession>
<proteinExistence type="predicted"/>
<dbReference type="PATRIC" id="fig|1196324.3.peg.3331"/>
<dbReference type="EMBL" id="AKKV01000036">
    <property type="protein sequence ID" value="EIT84360.1"/>
    <property type="molecule type" value="Genomic_DNA"/>
</dbReference>
<gene>
    <name evidence="2" type="ORF">A374_16278</name>
</gene>
<organism evidence="2 3">
    <name type="scientific">Fictibacillus macauensis ZFHKF-1</name>
    <dbReference type="NCBI Taxonomy" id="1196324"/>
    <lineage>
        <taxon>Bacteria</taxon>
        <taxon>Bacillati</taxon>
        <taxon>Bacillota</taxon>
        <taxon>Bacilli</taxon>
        <taxon>Bacillales</taxon>
        <taxon>Fictibacillaceae</taxon>
        <taxon>Fictibacillus</taxon>
    </lineage>
</organism>
<feature type="domain" description="Suppressor of fused-like" evidence="1">
    <location>
        <begin position="36"/>
        <end position="187"/>
    </location>
</feature>
<protein>
    <recommendedName>
        <fullName evidence="1">Suppressor of fused-like domain-containing protein</fullName>
    </recommendedName>
</protein>
<dbReference type="InterPro" id="IPR020941">
    <property type="entry name" value="SUFU-like_domain"/>
</dbReference>
<dbReference type="RefSeq" id="WP_007203328.1">
    <property type="nucleotide sequence ID" value="NZ_AKKV01000036.1"/>
</dbReference>
<reference evidence="2 3" key="1">
    <citation type="journal article" date="2012" name="J. Bacteriol.">
        <title>Genome of Bacillus macauensis ZFHKF-1, a Long-Chain-Forming Bacterium.</title>
        <authorList>
            <person name="Cai L."/>
            <person name="Zhang T."/>
        </authorList>
    </citation>
    <scope>NUCLEOTIDE SEQUENCE [LARGE SCALE GENOMIC DNA]</scope>
    <source>
        <strain evidence="2 3">ZFHKF-1</strain>
    </source>
</reference>
<evidence type="ECO:0000313" key="3">
    <source>
        <dbReference type="Proteomes" id="UP000004080"/>
    </source>
</evidence>
<dbReference type="Proteomes" id="UP000004080">
    <property type="component" value="Unassembled WGS sequence"/>
</dbReference>
<dbReference type="OrthoDB" id="8479146at2"/>
<dbReference type="Pfam" id="PF05076">
    <property type="entry name" value="SUFU"/>
    <property type="match status" value="1"/>
</dbReference>
<sequence length="191" mass="21274">MMEVSNDMQMIANHLNDISPKALKIARFVEEEGKLLDVVRIEDLPFMSAVTFATIGLCHHDIGYTINDRPLRTELIGACTPEFEWFANVIVTCALYVAASDQHCAPGTVFPDVVSEIDPEGTLHHVMVVSPFQWDALQPLELEETSLTWLQAVPISEAELSYAKEHGSEQLLEQLLEKGANLADLRRTSIV</sequence>
<evidence type="ECO:0000259" key="1">
    <source>
        <dbReference type="Pfam" id="PF05076"/>
    </source>
</evidence>
<keyword evidence="3" id="KW-1185">Reference proteome</keyword>
<dbReference type="AlphaFoldDB" id="I8UBN7"/>
<evidence type="ECO:0000313" key="2">
    <source>
        <dbReference type="EMBL" id="EIT84360.1"/>
    </source>
</evidence>
<dbReference type="eggNOG" id="ENOG5032REF">
    <property type="taxonomic scope" value="Bacteria"/>
</dbReference>
<dbReference type="STRING" id="1196324.A374_16278"/>
<name>I8UBN7_9BACL</name>